<dbReference type="EC" id="5.4.99.28" evidence="4"/>
<organism evidence="4 5">
    <name type="scientific">Sphingobium lignivorans</name>
    <dbReference type="NCBI Taxonomy" id="2735886"/>
    <lineage>
        <taxon>Bacteria</taxon>
        <taxon>Pseudomonadati</taxon>
        <taxon>Pseudomonadota</taxon>
        <taxon>Alphaproteobacteria</taxon>
        <taxon>Sphingomonadales</taxon>
        <taxon>Sphingomonadaceae</taxon>
        <taxon>Sphingobium</taxon>
    </lineage>
</organism>
<dbReference type="EMBL" id="JACHKA010000001">
    <property type="protein sequence ID" value="MBB5987234.1"/>
    <property type="molecule type" value="Genomic_DNA"/>
</dbReference>
<proteinExistence type="inferred from homology"/>
<dbReference type="InterPro" id="IPR020103">
    <property type="entry name" value="PsdUridine_synth_cat_dom_sf"/>
</dbReference>
<keyword evidence="5" id="KW-1185">Reference proteome</keyword>
<dbReference type="EC" id="5.4.99.29" evidence="4"/>
<dbReference type="Gene3D" id="3.30.2350.10">
    <property type="entry name" value="Pseudouridine synthase"/>
    <property type="match status" value="1"/>
</dbReference>
<protein>
    <submittedName>
        <fullName evidence="4">tRNA pseudouridine32 synthase/23S rRNA pseudouridine746 synthase</fullName>
        <ecNumber evidence="4">5.4.99.28</ecNumber>
        <ecNumber evidence="4">5.4.99.29</ecNumber>
    </submittedName>
</protein>
<dbReference type="SUPFAM" id="SSF55120">
    <property type="entry name" value="Pseudouridine synthase"/>
    <property type="match status" value="1"/>
</dbReference>
<dbReference type="GO" id="GO:0160151">
    <property type="term" value="F:tRNA pseudouridine(32) synthase activity"/>
    <property type="evidence" value="ECO:0007669"/>
    <property type="project" value="UniProtKB-EC"/>
</dbReference>
<dbReference type="InterPro" id="IPR050188">
    <property type="entry name" value="RluA_PseudoU_synthase"/>
</dbReference>
<evidence type="ECO:0000259" key="3">
    <source>
        <dbReference type="Pfam" id="PF00849"/>
    </source>
</evidence>
<evidence type="ECO:0000256" key="1">
    <source>
        <dbReference type="ARBA" id="ARBA00010876"/>
    </source>
</evidence>
<comment type="similarity">
    <text evidence="1">Belongs to the pseudouridine synthase RluA family.</text>
</comment>
<feature type="domain" description="Pseudouridine synthase RsuA/RluA-like" evidence="3">
    <location>
        <begin position="29"/>
        <end position="175"/>
    </location>
</feature>
<dbReference type="RefSeq" id="WP_184155646.1">
    <property type="nucleotide sequence ID" value="NZ_JACHKA010000001.1"/>
</dbReference>
<evidence type="ECO:0000313" key="4">
    <source>
        <dbReference type="EMBL" id="MBB5987234.1"/>
    </source>
</evidence>
<dbReference type="Pfam" id="PF00849">
    <property type="entry name" value="PseudoU_synth_2"/>
    <property type="match status" value="1"/>
</dbReference>
<dbReference type="InterPro" id="IPR006145">
    <property type="entry name" value="PsdUridine_synth_RsuA/RluA"/>
</dbReference>
<gene>
    <name evidence="4" type="ORF">HNP60_003208</name>
</gene>
<keyword evidence="2 4" id="KW-0413">Isomerase</keyword>
<dbReference type="InterPro" id="IPR006224">
    <property type="entry name" value="PsdUridine_synth_RluA-like_CS"/>
</dbReference>
<sequence length="244" mass="26012">MAVNSRSQHHSGGLSPITDRVLFIDGEAIILDKPAGLPVDPPRDGSLSLHNHLASLTFGFERWPVAVHRLDRDTSGCLLLARNPKAAKRFTEAFEARAVEKSYLAVVDGVPDAPEGVIDLPLAKRSTAATGWRMVPDAAGKQAVTHWRLLAARDGRALLRFTPETGRTHQLRAHSLHGLGFGILGDPVYSSGADPLWTGGLLLHARSLSMPRPGKAPAAAIAPVPPRFAQAGFPDAEALDSSDV</sequence>
<dbReference type="PANTHER" id="PTHR21600">
    <property type="entry name" value="MITOCHONDRIAL RNA PSEUDOURIDINE SYNTHASE"/>
    <property type="match status" value="1"/>
</dbReference>
<comment type="caution">
    <text evidence="4">The sequence shown here is derived from an EMBL/GenBank/DDBJ whole genome shotgun (WGS) entry which is preliminary data.</text>
</comment>
<dbReference type="PANTHER" id="PTHR21600:SF44">
    <property type="entry name" value="RIBOSOMAL LARGE SUBUNIT PSEUDOURIDINE SYNTHASE D"/>
    <property type="match status" value="1"/>
</dbReference>
<name>A0ABR6NM06_9SPHN</name>
<accession>A0ABR6NM06</accession>
<reference evidence="4 5" key="1">
    <citation type="submission" date="2020-08" db="EMBL/GenBank/DDBJ databases">
        <title>Exploring microbial biodiversity for novel pathways involved in the catabolism of aromatic compounds derived from lignin.</title>
        <authorList>
            <person name="Elkins J."/>
        </authorList>
    </citation>
    <scope>NUCLEOTIDE SEQUENCE [LARGE SCALE GENOMIC DNA]</scope>
    <source>
        <strain evidence="4 5">B1D3A</strain>
    </source>
</reference>
<evidence type="ECO:0000256" key="2">
    <source>
        <dbReference type="ARBA" id="ARBA00023235"/>
    </source>
</evidence>
<dbReference type="PROSITE" id="PS01129">
    <property type="entry name" value="PSI_RLU"/>
    <property type="match status" value="1"/>
</dbReference>
<dbReference type="CDD" id="cd02869">
    <property type="entry name" value="PseudoU_synth_RluA_like"/>
    <property type="match status" value="1"/>
</dbReference>
<dbReference type="Proteomes" id="UP001138540">
    <property type="component" value="Unassembled WGS sequence"/>
</dbReference>
<dbReference type="GO" id="GO:0160142">
    <property type="term" value="F:23S rRNA pseudouridine(746) synthase activity"/>
    <property type="evidence" value="ECO:0007669"/>
    <property type="project" value="UniProtKB-EC"/>
</dbReference>
<evidence type="ECO:0000313" key="5">
    <source>
        <dbReference type="Proteomes" id="UP001138540"/>
    </source>
</evidence>